<dbReference type="Proteomes" id="UP000054549">
    <property type="component" value="Unassembled WGS sequence"/>
</dbReference>
<sequence length="332" mass="36038">MKSESLSLSSLVSTDEAGTIDLFASVTERFPQPDYLRSILLVLEFTISCLFLSIPYFFIGRSRGHIVDEEDGSRSVAPCLRHADISCVWGASSIPFLSGLDSFARIAGFVAIIPVARWMSSNFLATKFGEITSRRRWRRASSALETKRGRVSILRIVGFVAGVMLHTLEGASVMDAGLVRQPFDKYTHWTTTGAIGAKDCPAIPGSSGRCRLPKACTLGKRQPTCVPTTRLLPSASLDQSSPSRRCPCPVRLEEHVTEGSELRCPEARRQESSPPMLSTDDGLSGASKVALLVNGTGTAKLPLPPTSNSSRGGGYRRITIMSTCATKAYIYW</sequence>
<keyword evidence="1" id="KW-0472">Membrane</keyword>
<evidence type="ECO:0000313" key="2">
    <source>
        <dbReference type="EMBL" id="KIL55592.1"/>
    </source>
</evidence>
<feature type="transmembrane region" description="Helical" evidence="1">
    <location>
        <begin position="149"/>
        <end position="168"/>
    </location>
</feature>
<proteinExistence type="predicted"/>
<accession>A0A0C2W3C2</accession>
<dbReference type="AlphaFoldDB" id="A0A0C2W3C2"/>
<feature type="transmembrane region" description="Helical" evidence="1">
    <location>
        <begin position="39"/>
        <end position="59"/>
    </location>
</feature>
<evidence type="ECO:0000313" key="3">
    <source>
        <dbReference type="Proteomes" id="UP000054549"/>
    </source>
</evidence>
<dbReference type="STRING" id="946122.A0A0C2W3C2"/>
<protein>
    <submittedName>
        <fullName evidence="2">Uncharacterized protein</fullName>
    </submittedName>
</protein>
<dbReference type="EMBL" id="KN818495">
    <property type="protein sequence ID" value="KIL55592.1"/>
    <property type="molecule type" value="Genomic_DNA"/>
</dbReference>
<name>A0A0C2W3C2_AMAMK</name>
<keyword evidence="3" id="KW-1185">Reference proteome</keyword>
<organism evidence="2 3">
    <name type="scientific">Amanita muscaria (strain Koide BX008)</name>
    <dbReference type="NCBI Taxonomy" id="946122"/>
    <lineage>
        <taxon>Eukaryota</taxon>
        <taxon>Fungi</taxon>
        <taxon>Dikarya</taxon>
        <taxon>Basidiomycota</taxon>
        <taxon>Agaricomycotina</taxon>
        <taxon>Agaricomycetes</taxon>
        <taxon>Agaricomycetidae</taxon>
        <taxon>Agaricales</taxon>
        <taxon>Pluteineae</taxon>
        <taxon>Amanitaceae</taxon>
        <taxon>Amanita</taxon>
    </lineage>
</organism>
<dbReference type="HOGENOM" id="CLU_836702_0_0_1"/>
<gene>
    <name evidence="2" type="ORF">M378DRAFT_17798</name>
</gene>
<keyword evidence="1" id="KW-1133">Transmembrane helix</keyword>
<keyword evidence="1" id="KW-0812">Transmembrane</keyword>
<reference evidence="2 3" key="1">
    <citation type="submission" date="2014-04" db="EMBL/GenBank/DDBJ databases">
        <title>Evolutionary Origins and Diversification of the Mycorrhizal Mutualists.</title>
        <authorList>
            <consortium name="DOE Joint Genome Institute"/>
            <consortium name="Mycorrhizal Genomics Consortium"/>
            <person name="Kohler A."/>
            <person name="Kuo A."/>
            <person name="Nagy L.G."/>
            <person name="Floudas D."/>
            <person name="Copeland A."/>
            <person name="Barry K.W."/>
            <person name="Cichocki N."/>
            <person name="Veneault-Fourrey C."/>
            <person name="LaButti K."/>
            <person name="Lindquist E.A."/>
            <person name="Lipzen A."/>
            <person name="Lundell T."/>
            <person name="Morin E."/>
            <person name="Murat C."/>
            <person name="Riley R."/>
            <person name="Ohm R."/>
            <person name="Sun H."/>
            <person name="Tunlid A."/>
            <person name="Henrissat B."/>
            <person name="Grigoriev I.V."/>
            <person name="Hibbett D.S."/>
            <person name="Martin F."/>
        </authorList>
    </citation>
    <scope>NUCLEOTIDE SEQUENCE [LARGE SCALE GENOMIC DNA]</scope>
    <source>
        <strain evidence="2 3">Koide BX008</strain>
    </source>
</reference>
<dbReference type="OrthoDB" id="3245306at2759"/>
<evidence type="ECO:0000256" key="1">
    <source>
        <dbReference type="SAM" id="Phobius"/>
    </source>
</evidence>
<dbReference type="InParanoid" id="A0A0C2W3C2"/>